<reference evidence="1 2" key="1">
    <citation type="submission" date="2023-03" db="EMBL/GenBank/DDBJ databases">
        <authorList>
            <person name="Pearce D."/>
        </authorList>
    </citation>
    <scope>NUCLEOTIDE SEQUENCE [LARGE SCALE GENOMIC DNA]</scope>
    <source>
        <strain evidence="1">Msz</strain>
    </source>
</reference>
<protein>
    <recommendedName>
        <fullName evidence="3">CheW-like domain-containing protein</fullName>
    </recommendedName>
</protein>
<name>A0ABN8X1Z9_9GAMM</name>
<dbReference type="EMBL" id="OX458333">
    <property type="protein sequence ID" value="CAI8769240.1"/>
    <property type="molecule type" value="Genomic_DNA"/>
</dbReference>
<evidence type="ECO:0000313" key="2">
    <source>
        <dbReference type="Proteomes" id="UP001162030"/>
    </source>
</evidence>
<sequence>MHWADDPDRPVEDIVLGQRFAPAVVNRPDDIAVRVVEVVSVAPVGAGQALQPPVLGLVVIIVLGDKTVGVGHPDGPSADVVLGDYCIPLWVDGTGRPVEGVVLESHALTGVLELVNNRRRQPASSAFCIPA</sequence>
<evidence type="ECO:0000313" key="1">
    <source>
        <dbReference type="EMBL" id="CAI8769240.1"/>
    </source>
</evidence>
<dbReference type="Proteomes" id="UP001162030">
    <property type="component" value="Chromosome"/>
</dbReference>
<accession>A0ABN8X1Z9</accession>
<gene>
    <name evidence="1" type="ORF">MSZNOR_0998</name>
</gene>
<proteinExistence type="predicted"/>
<organism evidence="1 2">
    <name type="scientific">Methylocaldum szegediense</name>
    <dbReference type="NCBI Taxonomy" id="73780"/>
    <lineage>
        <taxon>Bacteria</taxon>
        <taxon>Pseudomonadati</taxon>
        <taxon>Pseudomonadota</taxon>
        <taxon>Gammaproteobacteria</taxon>
        <taxon>Methylococcales</taxon>
        <taxon>Methylococcaceae</taxon>
        <taxon>Methylocaldum</taxon>
    </lineage>
</organism>
<keyword evidence="2" id="KW-1185">Reference proteome</keyword>
<evidence type="ECO:0008006" key="3">
    <source>
        <dbReference type="Google" id="ProtNLM"/>
    </source>
</evidence>